<dbReference type="GeneID" id="62195703"/>
<feature type="compositionally biased region" description="Polar residues" evidence="1">
    <location>
        <begin position="7"/>
        <end position="19"/>
    </location>
</feature>
<name>A0A875S215_EENNA</name>
<organism evidence="2 3">
    <name type="scientific">Eeniella nana</name>
    <name type="common">Yeast</name>
    <name type="synonym">Brettanomyces nanus</name>
    <dbReference type="NCBI Taxonomy" id="13502"/>
    <lineage>
        <taxon>Eukaryota</taxon>
        <taxon>Fungi</taxon>
        <taxon>Dikarya</taxon>
        <taxon>Ascomycota</taxon>
        <taxon>Saccharomycotina</taxon>
        <taxon>Pichiomycetes</taxon>
        <taxon>Pichiales</taxon>
        <taxon>Pichiaceae</taxon>
        <taxon>Brettanomyces</taxon>
    </lineage>
</organism>
<dbReference type="EMBL" id="CP064813">
    <property type="protein sequence ID" value="QPG74963.1"/>
    <property type="molecule type" value="Genomic_DNA"/>
</dbReference>
<feature type="region of interest" description="Disordered" evidence="1">
    <location>
        <begin position="1"/>
        <end position="22"/>
    </location>
</feature>
<gene>
    <name evidence="2" type="ORF">FOA43_002302</name>
</gene>
<reference evidence="2" key="1">
    <citation type="submission" date="2020-10" db="EMBL/GenBank/DDBJ databases">
        <authorList>
            <person name="Roach M.J.R."/>
        </authorList>
    </citation>
    <scope>NUCLEOTIDE SEQUENCE</scope>
    <source>
        <strain evidence="2">CBS 1945</strain>
    </source>
</reference>
<keyword evidence="3" id="KW-1185">Reference proteome</keyword>
<accession>A0A875S215</accession>
<evidence type="ECO:0000256" key="1">
    <source>
        <dbReference type="SAM" id="MobiDB-lite"/>
    </source>
</evidence>
<protein>
    <submittedName>
        <fullName evidence="2">Uncharacterized protein</fullName>
    </submittedName>
</protein>
<dbReference type="KEGG" id="bnn:FOA43_002302"/>
<dbReference type="Proteomes" id="UP000662931">
    <property type="component" value="Chromosome 2"/>
</dbReference>
<evidence type="ECO:0000313" key="3">
    <source>
        <dbReference type="Proteomes" id="UP000662931"/>
    </source>
</evidence>
<sequence length="167" mass="19627">MSRPVLSESTRPSRQSFQHLTEYGPKINGYRFVATKPDEVIEEEILKEDNPDNRHYEDTPMSEIPESSYTYSTYNDLWMKITQSGKLPGFIPLPVETNSPEDLNDTNVARFIESKTRAKNERIRWHPDKMIVRLQKLGVTDRISPDYKRIVTRVFQIINRVYNNLHV</sequence>
<proteinExistence type="predicted"/>
<dbReference type="RefSeq" id="XP_038778528.1">
    <property type="nucleotide sequence ID" value="XM_038922600.1"/>
</dbReference>
<dbReference type="AlphaFoldDB" id="A0A875S215"/>
<evidence type="ECO:0000313" key="2">
    <source>
        <dbReference type="EMBL" id="QPG74963.1"/>
    </source>
</evidence>
<dbReference type="OrthoDB" id="412109at2759"/>